<protein>
    <submittedName>
        <fullName evidence="1">Uncharacterized protein</fullName>
    </submittedName>
</protein>
<organism evidence="1">
    <name type="scientific">Anguilla anguilla</name>
    <name type="common">European freshwater eel</name>
    <name type="synonym">Muraena anguilla</name>
    <dbReference type="NCBI Taxonomy" id="7936"/>
    <lineage>
        <taxon>Eukaryota</taxon>
        <taxon>Metazoa</taxon>
        <taxon>Chordata</taxon>
        <taxon>Craniata</taxon>
        <taxon>Vertebrata</taxon>
        <taxon>Euteleostomi</taxon>
        <taxon>Actinopterygii</taxon>
        <taxon>Neopterygii</taxon>
        <taxon>Teleostei</taxon>
        <taxon>Anguilliformes</taxon>
        <taxon>Anguillidae</taxon>
        <taxon>Anguilla</taxon>
    </lineage>
</organism>
<reference evidence="1" key="1">
    <citation type="submission" date="2014-11" db="EMBL/GenBank/DDBJ databases">
        <authorList>
            <person name="Amaro Gonzalez C."/>
        </authorList>
    </citation>
    <scope>NUCLEOTIDE SEQUENCE</scope>
</reference>
<dbReference type="EMBL" id="GBXM01002149">
    <property type="protein sequence ID" value="JAI06429.1"/>
    <property type="molecule type" value="Transcribed_RNA"/>
</dbReference>
<accession>A0A0E9XXL6</accession>
<evidence type="ECO:0000313" key="1">
    <source>
        <dbReference type="EMBL" id="JAI06429.1"/>
    </source>
</evidence>
<reference evidence="1" key="2">
    <citation type="journal article" date="2015" name="Fish Shellfish Immunol.">
        <title>Early steps in the European eel (Anguilla anguilla)-Vibrio vulnificus interaction in the gills: Role of the RtxA13 toxin.</title>
        <authorList>
            <person name="Callol A."/>
            <person name="Pajuelo D."/>
            <person name="Ebbesson L."/>
            <person name="Teles M."/>
            <person name="MacKenzie S."/>
            <person name="Amaro C."/>
        </authorList>
    </citation>
    <scope>NUCLEOTIDE SEQUENCE</scope>
</reference>
<proteinExistence type="predicted"/>
<dbReference type="AlphaFoldDB" id="A0A0E9XXL6"/>
<sequence>MQQICAQEKNSARTRPKVILQRFCTAFFSLDT</sequence>
<name>A0A0E9XXL6_ANGAN</name>